<protein>
    <recommendedName>
        <fullName evidence="1">UPF0229 protein DWB85_18345</fullName>
    </recommendedName>
</protein>
<accession>A0A3L7DRN0</accession>
<dbReference type="PANTHER" id="PTHR30510">
    <property type="entry name" value="UPF0229 PROTEIN YEAH"/>
    <property type="match status" value="1"/>
</dbReference>
<comment type="caution">
    <text evidence="3">The sequence shown here is derived from an EMBL/GenBank/DDBJ whole genome shotgun (WGS) entry which is preliminary data.</text>
</comment>
<comment type="similarity">
    <text evidence="1">Belongs to the UPF0229 family.</text>
</comment>
<feature type="region of interest" description="Disordered" evidence="2">
    <location>
        <begin position="44"/>
        <end position="108"/>
    </location>
</feature>
<dbReference type="OrthoDB" id="9788289at2"/>
<dbReference type="HAMAP" id="MF_01232">
    <property type="entry name" value="UPF0229"/>
    <property type="match status" value="1"/>
</dbReference>
<proteinExistence type="inferred from homology"/>
<dbReference type="EMBL" id="QRAN01000032">
    <property type="protein sequence ID" value="RLQ20307.1"/>
    <property type="molecule type" value="Genomic_DNA"/>
</dbReference>
<evidence type="ECO:0000256" key="2">
    <source>
        <dbReference type="SAM" id="MobiDB-lite"/>
    </source>
</evidence>
<dbReference type="NCBIfam" id="NF003707">
    <property type="entry name" value="PRK05325.1-2"/>
    <property type="match status" value="1"/>
</dbReference>
<sequence>MTFLIDKRSNPKQKSAVNRQRFLRRYKQQIQKAVAENLQGRHITDHASGEKISIPTRDTNEPLFRHGQGGRVTHVVPGNRQYTRGDQIPRPRGSGGAGGGGQASNEGEGMDEFAFQISQKEFLDVLFDDMELPNLSKRQLTGVEDFKRVRGGFASDGAPSNISIVRSMRQATARRIALGASRRRELRELEAELEALADIPQTQARRSELEERIDHLRDRLAAIPFIDDVDIRFHRHNKEPIPISRAVMFCLMDVSGSMDQATKDLAKRFYILLYLFLSRNYERTEVVFIRHHTTAKEVDEDEFFHSRETGGTVVSSALSLMKSVIEARYPPSEWNIYGAQASDGDNWPDDAGPTLGLIREIVPLCQYYAYVEITSATEKPLWLTYQPLLSECAGAFDMRQITGPADIYPVFHELFKKQNA</sequence>
<evidence type="ECO:0000313" key="4">
    <source>
        <dbReference type="Proteomes" id="UP000265509"/>
    </source>
</evidence>
<organism evidence="3 4">
    <name type="scientific">Seongchinamella sediminis</name>
    <dbReference type="NCBI Taxonomy" id="2283635"/>
    <lineage>
        <taxon>Bacteria</taxon>
        <taxon>Pseudomonadati</taxon>
        <taxon>Pseudomonadota</taxon>
        <taxon>Gammaproteobacteria</taxon>
        <taxon>Cellvibrionales</taxon>
        <taxon>Halieaceae</taxon>
        <taxon>Seongchinamella</taxon>
    </lineage>
</organism>
<reference evidence="3 4" key="1">
    <citation type="submission" date="2018-07" db="EMBL/GenBank/DDBJ databases">
        <title>Halioglobus sp. genome submission.</title>
        <authorList>
            <person name="Ye M.-Q."/>
            <person name="Du Z.-J."/>
        </authorList>
    </citation>
    <scope>NUCLEOTIDE SEQUENCE [LARGE SCALE GENOMIC DNA]</scope>
    <source>
        <strain evidence="3 4">U0301</strain>
    </source>
</reference>
<dbReference type="RefSeq" id="WP_117957435.1">
    <property type="nucleotide sequence ID" value="NZ_QRAN01000032.1"/>
</dbReference>
<dbReference type="NCBIfam" id="NF003708">
    <property type="entry name" value="PRK05325.1-3"/>
    <property type="match status" value="1"/>
</dbReference>
<gene>
    <name evidence="3" type="ORF">DWB85_18345</name>
</gene>
<dbReference type="InterPro" id="IPR006698">
    <property type="entry name" value="UPF0229"/>
</dbReference>
<keyword evidence="4" id="KW-1185">Reference proteome</keyword>
<name>A0A3L7DRN0_9GAMM</name>
<feature type="compositionally biased region" description="Gly residues" evidence="2">
    <location>
        <begin position="93"/>
        <end position="102"/>
    </location>
</feature>
<evidence type="ECO:0000256" key="1">
    <source>
        <dbReference type="HAMAP-Rule" id="MF_01232"/>
    </source>
</evidence>
<dbReference type="Proteomes" id="UP000265509">
    <property type="component" value="Unassembled WGS sequence"/>
</dbReference>
<dbReference type="Pfam" id="PF04285">
    <property type="entry name" value="DUF444"/>
    <property type="match status" value="1"/>
</dbReference>
<evidence type="ECO:0000313" key="3">
    <source>
        <dbReference type="EMBL" id="RLQ20307.1"/>
    </source>
</evidence>
<dbReference type="AlphaFoldDB" id="A0A3L7DRN0"/>
<dbReference type="PANTHER" id="PTHR30510:SF2">
    <property type="entry name" value="UPF0229 PROTEIN YEAH"/>
    <property type="match status" value="1"/>
</dbReference>